<feature type="domain" description="Reverse transcriptase/retrotransposon-derived protein RNase H-like" evidence="1">
    <location>
        <begin position="14"/>
        <end position="107"/>
    </location>
</feature>
<dbReference type="AlphaFoldDB" id="A0AAD9P5H0"/>
<proteinExistence type="predicted"/>
<dbReference type="Proteomes" id="UP001209878">
    <property type="component" value="Unassembled WGS sequence"/>
</dbReference>
<dbReference type="Pfam" id="PF17919">
    <property type="entry name" value="RT_RNaseH_2"/>
    <property type="match status" value="1"/>
</dbReference>
<organism evidence="2 3">
    <name type="scientific">Ridgeia piscesae</name>
    <name type="common">Tubeworm</name>
    <dbReference type="NCBI Taxonomy" id="27915"/>
    <lineage>
        <taxon>Eukaryota</taxon>
        <taxon>Metazoa</taxon>
        <taxon>Spiralia</taxon>
        <taxon>Lophotrochozoa</taxon>
        <taxon>Annelida</taxon>
        <taxon>Polychaeta</taxon>
        <taxon>Sedentaria</taxon>
        <taxon>Canalipalpata</taxon>
        <taxon>Sabellida</taxon>
        <taxon>Siboglinidae</taxon>
        <taxon>Ridgeia</taxon>
    </lineage>
</organism>
<evidence type="ECO:0000313" key="2">
    <source>
        <dbReference type="EMBL" id="KAK2188519.1"/>
    </source>
</evidence>
<gene>
    <name evidence="2" type="ORF">NP493_129g00010</name>
</gene>
<dbReference type="PANTHER" id="PTHR37984:SF13">
    <property type="entry name" value="RIBONUCLEASE H"/>
    <property type="match status" value="1"/>
</dbReference>
<protein>
    <recommendedName>
        <fullName evidence="1">Reverse transcriptase/retrotransposon-derived protein RNase H-like domain-containing protein</fullName>
    </recommendedName>
</protein>
<dbReference type="SUPFAM" id="SSF56672">
    <property type="entry name" value="DNA/RNA polymerases"/>
    <property type="match status" value="1"/>
</dbReference>
<dbReference type="CDD" id="cd09274">
    <property type="entry name" value="RNase_HI_RT_Ty3"/>
    <property type="match status" value="1"/>
</dbReference>
<name>A0AAD9P5H0_RIDPI</name>
<evidence type="ECO:0000313" key="3">
    <source>
        <dbReference type="Proteomes" id="UP001209878"/>
    </source>
</evidence>
<keyword evidence="3" id="KW-1185">Reference proteome</keyword>
<dbReference type="EMBL" id="JAODUO010000129">
    <property type="protein sequence ID" value="KAK2188519.1"/>
    <property type="molecule type" value="Genomic_DNA"/>
</dbReference>
<accession>A0AAD9P5H0</accession>
<evidence type="ECO:0000259" key="1">
    <source>
        <dbReference type="Pfam" id="PF17919"/>
    </source>
</evidence>
<reference evidence="2" key="1">
    <citation type="journal article" date="2023" name="Mol. Biol. Evol.">
        <title>Third-Generation Sequencing Reveals the Adaptive Role of the Epigenome in Three Deep-Sea Polychaetes.</title>
        <authorList>
            <person name="Perez M."/>
            <person name="Aroh O."/>
            <person name="Sun Y."/>
            <person name="Lan Y."/>
            <person name="Juniper S.K."/>
            <person name="Young C.R."/>
            <person name="Angers B."/>
            <person name="Qian P.Y."/>
        </authorList>
    </citation>
    <scope>NUCLEOTIDE SEQUENCE</scope>
    <source>
        <strain evidence="2">R07B-5</strain>
    </source>
</reference>
<dbReference type="InterPro" id="IPR041577">
    <property type="entry name" value="RT_RNaseH_2"/>
</dbReference>
<dbReference type="InterPro" id="IPR050951">
    <property type="entry name" value="Retrovirus_Pol_polyprotein"/>
</dbReference>
<dbReference type="InterPro" id="IPR043502">
    <property type="entry name" value="DNA/RNA_pol_sf"/>
</dbReference>
<comment type="caution">
    <text evidence="2">The sequence shown here is derived from an EMBL/GenBank/DDBJ whole genome shotgun (WGS) entry which is preliminary data.</text>
</comment>
<sequence>MSVQGTYVLLVTATTAEQRAKELLLSEEVLAHYDANKPILLQDDASNYGIGAAHSHIMEDGIERPVGFGSRTLNAAERNYSQLDKEGAALIFAFKNFHNHINGGKFRLRHRPAYNDGRYKIHYQAGRSRGNADCLSRMPLPVTVKEEPDELVLLIKELDFSLMSAAQVRDIFFGNEDNRGARFIQLEDCGHVLEVKGLNQWMDLSE</sequence>
<dbReference type="PANTHER" id="PTHR37984">
    <property type="entry name" value="PROTEIN CBG26694"/>
    <property type="match status" value="1"/>
</dbReference>